<gene>
    <name evidence="2" type="ORF">ACFOE0_18845</name>
</gene>
<dbReference type="EMBL" id="JBHRTD010000018">
    <property type="protein sequence ID" value="MFC3140222.1"/>
    <property type="molecule type" value="Genomic_DNA"/>
</dbReference>
<feature type="transmembrane region" description="Helical" evidence="1">
    <location>
        <begin position="123"/>
        <end position="144"/>
    </location>
</feature>
<evidence type="ECO:0000313" key="3">
    <source>
        <dbReference type="Proteomes" id="UP001595621"/>
    </source>
</evidence>
<dbReference type="RefSeq" id="WP_248934144.1">
    <property type="nucleotide sequence ID" value="NZ_JAKILF010000001.1"/>
</dbReference>
<protein>
    <recommendedName>
        <fullName evidence="4">DUF998 domain-containing protein</fullName>
    </recommendedName>
</protein>
<evidence type="ECO:0000313" key="2">
    <source>
        <dbReference type="EMBL" id="MFC3140222.1"/>
    </source>
</evidence>
<organism evidence="2 3">
    <name type="scientific">Shewanella submarina</name>
    <dbReference type="NCBI Taxonomy" id="2016376"/>
    <lineage>
        <taxon>Bacteria</taxon>
        <taxon>Pseudomonadati</taxon>
        <taxon>Pseudomonadota</taxon>
        <taxon>Gammaproteobacteria</taxon>
        <taxon>Alteromonadales</taxon>
        <taxon>Shewanellaceae</taxon>
        <taxon>Shewanella</taxon>
    </lineage>
</organism>
<sequence length="222" mass="24735">MSKDEDIQHGKYDPHRLIFHMCLVGVSICALGMVATLYAFFQELGWGIFSLHVDALGDYLRSPLAFVYNVCLLLAGACFVLAMYGLHLVRYDRFTSLLALSGMLCGVTIMLLGVYPFNDQPAHHLVVIAFISSSMLMFGVLFLYRFARPQICPSLLGIISLVGFVSCLMVLWELEPNRQTSLCEDGKPCYLAMLMWTHTFATMLTGIGLAMMARRLIAATLD</sequence>
<dbReference type="Proteomes" id="UP001595621">
    <property type="component" value="Unassembled WGS sequence"/>
</dbReference>
<evidence type="ECO:0008006" key="4">
    <source>
        <dbReference type="Google" id="ProtNLM"/>
    </source>
</evidence>
<name>A0ABV7GFJ0_9GAMM</name>
<keyword evidence="1" id="KW-0472">Membrane</keyword>
<proteinExistence type="predicted"/>
<evidence type="ECO:0000256" key="1">
    <source>
        <dbReference type="SAM" id="Phobius"/>
    </source>
</evidence>
<reference evidence="3" key="1">
    <citation type="journal article" date="2019" name="Int. J. Syst. Evol. Microbiol.">
        <title>The Global Catalogue of Microorganisms (GCM) 10K type strain sequencing project: providing services to taxonomists for standard genome sequencing and annotation.</title>
        <authorList>
            <consortium name="The Broad Institute Genomics Platform"/>
            <consortium name="The Broad Institute Genome Sequencing Center for Infectious Disease"/>
            <person name="Wu L."/>
            <person name="Ma J."/>
        </authorList>
    </citation>
    <scope>NUCLEOTIDE SEQUENCE [LARGE SCALE GENOMIC DNA]</scope>
    <source>
        <strain evidence="3">KCTC 52277</strain>
    </source>
</reference>
<feature type="transmembrane region" description="Helical" evidence="1">
    <location>
        <begin position="97"/>
        <end position="117"/>
    </location>
</feature>
<feature type="transmembrane region" description="Helical" evidence="1">
    <location>
        <begin position="66"/>
        <end position="85"/>
    </location>
</feature>
<feature type="transmembrane region" description="Helical" evidence="1">
    <location>
        <begin position="151"/>
        <end position="172"/>
    </location>
</feature>
<keyword evidence="1" id="KW-0812">Transmembrane</keyword>
<keyword evidence="3" id="KW-1185">Reference proteome</keyword>
<accession>A0ABV7GFJ0</accession>
<feature type="transmembrane region" description="Helical" evidence="1">
    <location>
        <begin position="21"/>
        <end position="41"/>
    </location>
</feature>
<comment type="caution">
    <text evidence="2">The sequence shown here is derived from an EMBL/GenBank/DDBJ whole genome shotgun (WGS) entry which is preliminary data.</text>
</comment>
<feature type="transmembrane region" description="Helical" evidence="1">
    <location>
        <begin position="192"/>
        <end position="213"/>
    </location>
</feature>
<keyword evidence="1" id="KW-1133">Transmembrane helix</keyword>